<dbReference type="EMBL" id="JWIN03000015">
    <property type="protein sequence ID" value="KAB1266796.1"/>
    <property type="molecule type" value="Genomic_DNA"/>
</dbReference>
<keyword evidence="3" id="KW-1185">Reference proteome</keyword>
<dbReference type="AlphaFoldDB" id="A0A5N4D700"/>
<evidence type="ECO:0000313" key="3">
    <source>
        <dbReference type="Proteomes" id="UP000299084"/>
    </source>
</evidence>
<organism evidence="2 3">
    <name type="scientific">Camelus dromedarius</name>
    <name type="common">Dromedary</name>
    <name type="synonym">Arabian camel</name>
    <dbReference type="NCBI Taxonomy" id="9838"/>
    <lineage>
        <taxon>Eukaryota</taxon>
        <taxon>Metazoa</taxon>
        <taxon>Chordata</taxon>
        <taxon>Craniata</taxon>
        <taxon>Vertebrata</taxon>
        <taxon>Euteleostomi</taxon>
        <taxon>Mammalia</taxon>
        <taxon>Eutheria</taxon>
        <taxon>Laurasiatheria</taxon>
        <taxon>Artiodactyla</taxon>
        <taxon>Tylopoda</taxon>
        <taxon>Camelidae</taxon>
        <taxon>Camelus</taxon>
    </lineage>
</organism>
<protein>
    <submittedName>
        <fullName evidence="2">Uncharacterized protein</fullName>
    </submittedName>
</protein>
<name>A0A5N4D700_CAMDR</name>
<proteinExistence type="predicted"/>
<feature type="compositionally biased region" description="Gly residues" evidence="1">
    <location>
        <begin position="137"/>
        <end position="151"/>
    </location>
</feature>
<reference evidence="2 3" key="1">
    <citation type="journal article" date="2019" name="Mol. Ecol. Resour.">
        <title>Improving Illumina assemblies with Hi-C and long reads: an example with the North African dromedary.</title>
        <authorList>
            <person name="Elbers J.P."/>
            <person name="Rogers M.F."/>
            <person name="Perelman P.L."/>
            <person name="Proskuryakova A.A."/>
            <person name="Serdyukova N.A."/>
            <person name="Johnson W.E."/>
            <person name="Horin P."/>
            <person name="Corander J."/>
            <person name="Murphy D."/>
            <person name="Burger P.A."/>
        </authorList>
    </citation>
    <scope>NUCLEOTIDE SEQUENCE [LARGE SCALE GENOMIC DNA]</scope>
    <source>
        <strain evidence="2">Drom800</strain>
        <tissue evidence="2">Blood</tissue>
    </source>
</reference>
<comment type="caution">
    <text evidence="2">The sequence shown here is derived from an EMBL/GenBank/DDBJ whole genome shotgun (WGS) entry which is preliminary data.</text>
</comment>
<sequence>MGWRVCLTGLHQVFTLEWEESQPESGVRGVPGPEWSTDGHLDRGRFVCMKEEKRTGTGGIACPPLASPLPHQVEEDIPEVSPAVIGLSAVGPSDKGTARGEGQGNLPLGADESHTKPRTCVESCSSVPGVEEKQGQVGSGRPGSEGGEAKGTGELGAARLLTPVSGCGRLSCLMLIRDPWVWALEEVRDRQLWDREQYLLGSCFNALVPLALLHIQVQSGHHIHTHQLWMRGEEGENLSGLHVSACC</sequence>
<accession>A0A5N4D700</accession>
<gene>
    <name evidence="2" type="ORF">Cadr_000017950</name>
</gene>
<feature type="region of interest" description="Disordered" evidence="1">
    <location>
        <begin position="91"/>
        <end position="151"/>
    </location>
</feature>
<dbReference type="Proteomes" id="UP000299084">
    <property type="component" value="Unassembled WGS sequence"/>
</dbReference>
<evidence type="ECO:0000256" key="1">
    <source>
        <dbReference type="SAM" id="MobiDB-lite"/>
    </source>
</evidence>
<evidence type="ECO:0000313" key="2">
    <source>
        <dbReference type="EMBL" id="KAB1266796.1"/>
    </source>
</evidence>